<evidence type="ECO:0000313" key="2">
    <source>
        <dbReference type="Proteomes" id="UP000326598"/>
    </source>
</evidence>
<dbReference type="EMBL" id="CP023694">
    <property type="protein sequence ID" value="QEV30464.1"/>
    <property type="molecule type" value="Genomic_DNA"/>
</dbReference>
<evidence type="ECO:0000313" key="1">
    <source>
        <dbReference type="EMBL" id="QEV30464.1"/>
    </source>
</evidence>
<sequence>MGRRLSASGSLVGPLQKLSTSAPATTPVVAVTPGGTAMAAWTEIRDGSWYAVARRLKLDGTLGTPITLGSGSAEKPAIGVDRSGRFVVAWARASDVVAKRITSTSVSSTKVLTSPIASYGGFGMVRVGVDRDGDAVITYHSGGGSVSQVWASRWSRTGTLAAPLRISASTDNVGFHHALATDLDGDSMIVWTRYSSGKLELLGRRLSAAGARGAVTSLGPGDRPDLALDDDGDGMLVFHTVVPKSTPPYSYTKAGARLISRSGTFGTVKTLTSDGRVPQVGTRPVSRFTVIWQQESFPYTIKSVTGP</sequence>
<dbReference type="SUPFAM" id="SSF89372">
    <property type="entry name" value="Fucose-specific lectin"/>
    <property type="match status" value="1"/>
</dbReference>
<organism evidence="1 2">
    <name type="scientific">Streptomyces coeruleorubidus</name>
    <dbReference type="NCBI Taxonomy" id="116188"/>
    <lineage>
        <taxon>Bacteria</taxon>
        <taxon>Bacillati</taxon>
        <taxon>Actinomycetota</taxon>
        <taxon>Actinomycetes</taxon>
        <taxon>Kitasatosporales</taxon>
        <taxon>Streptomycetaceae</taxon>
        <taxon>Streptomyces</taxon>
    </lineage>
</organism>
<accession>A0A5J6IGS5</accession>
<dbReference type="AlphaFoldDB" id="A0A5J6IGS5"/>
<proteinExistence type="predicted"/>
<dbReference type="KEGG" id="scoe:CP976_23295"/>
<protein>
    <recommendedName>
        <fullName evidence="3">VCBS repeat-containing protein</fullName>
    </recommendedName>
</protein>
<name>A0A5J6IGS5_STRC4</name>
<reference evidence="1 2" key="1">
    <citation type="submission" date="2017-09" db="EMBL/GenBank/DDBJ databases">
        <authorList>
            <person name="Lee N."/>
            <person name="Cho B.-K."/>
        </authorList>
    </citation>
    <scope>NUCLEOTIDE SEQUENCE [LARGE SCALE GENOMIC DNA]</scope>
    <source>
        <strain evidence="1 2">ATCC 13740</strain>
    </source>
</reference>
<gene>
    <name evidence="1" type="ORF">CP976_23295</name>
</gene>
<evidence type="ECO:0008006" key="3">
    <source>
        <dbReference type="Google" id="ProtNLM"/>
    </source>
</evidence>
<dbReference type="Proteomes" id="UP000326598">
    <property type="component" value="Chromosome"/>
</dbReference>